<evidence type="ECO:0000313" key="1">
    <source>
        <dbReference type="EMBL" id="EKE26166.1"/>
    </source>
</evidence>
<name>K2F534_9BACT</name>
<accession>K2F534</accession>
<reference evidence="1" key="1">
    <citation type="journal article" date="2012" name="Science">
        <title>Fermentation, hydrogen, and sulfur metabolism in multiple uncultivated bacterial phyla.</title>
        <authorList>
            <person name="Wrighton K.C."/>
            <person name="Thomas B.C."/>
            <person name="Sharon I."/>
            <person name="Miller C.S."/>
            <person name="Castelle C.J."/>
            <person name="VerBerkmoes N.C."/>
            <person name="Wilkins M.J."/>
            <person name="Hettich R.L."/>
            <person name="Lipton M.S."/>
            <person name="Williams K.H."/>
            <person name="Long P.E."/>
            <person name="Banfield J.F."/>
        </authorList>
    </citation>
    <scope>NUCLEOTIDE SEQUENCE [LARGE SCALE GENOMIC DNA]</scope>
</reference>
<sequence>MKENNFTQILNLLLEKKEKDSNNSGIPEIISTVNRIWSSKMEKANIEDKQNMKIYENQIFGMPSEKIIKELQVIWYEFIIDVQWKNFTKWLYSILKPYYYMPMLKTSDGSYQVVNIHILQSLATKMPWWNFSEQIWYLCKLLDFPEEISAKYSTY</sequence>
<dbReference type="AlphaFoldDB" id="K2F534"/>
<protein>
    <submittedName>
        <fullName evidence="1">Uncharacterized protein</fullName>
    </submittedName>
</protein>
<dbReference type="EMBL" id="AMFJ01000916">
    <property type="protein sequence ID" value="EKE26166.1"/>
    <property type="molecule type" value="Genomic_DNA"/>
</dbReference>
<organism evidence="1">
    <name type="scientific">uncultured bacterium</name>
    <name type="common">gcode 4</name>
    <dbReference type="NCBI Taxonomy" id="1234023"/>
    <lineage>
        <taxon>Bacteria</taxon>
        <taxon>environmental samples</taxon>
    </lineage>
</organism>
<proteinExistence type="predicted"/>
<gene>
    <name evidence="1" type="ORF">ACD_4C00400G0001</name>
</gene>
<comment type="caution">
    <text evidence="1">The sequence shown here is derived from an EMBL/GenBank/DDBJ whole genome shotgun (WGS) entry which is preliminary data.</text>
</comment>